<dbReference type="EMBL" id="JACRJB010000067">
    <property type="protein sequence ID" value="MBI5132515.1"/>
    <property type="molecule type" value="Genomic_DNA"/>
</dbReference>
<comment type="caution">
    <text evidence="1">The sequence shown here is derived from an EMBL/GenBank/DDBJ whole genome shotgun (WGS) entry which is preliminary data.</text>
</comment>
<reference evidence="1" key="1">
    <citation type="submission" date="2020-07" db="EMBL/GenBank/DDBJ databases">
        <title>Huge and variable diversity of episymbiotic CPR bacteria and DPANN archaea in groundwater ecosystems.</title>
        <authorList>
            <person name="He C.Y."/>
            <person name="Keren R."/>
            <person name="Whittaker M."/>
            <person name="Farag I.F."/>
            <person name="Doudna J."/>
            <person name="Cate J.H.D."/>
            <person name="Banfield J.F."/>
        </authorList>
    </citation>
    <scope>NUCLEOTIDE SEQUENCE</scope>
    <source>
        <strain evidence="1">NC_groundwater_1818_Pr3_B-0.1um_66_35</strain>
    </source>
</reference>
<protein>
    <submittedName>
        <fullName evidence="1">Uncharacterized protein</fullName>
    </submittedName>
</protein>
<accession>A0A933W3T3</accession>
<dbReference type="AlphaFoldDB" id="A0A933W3T3"/>
<sequence length="215" mass="23407">MIIVIDSVLSQLAPQAIGARWARLSRQLVTSIATREGATAVILDRGGTPPHDGAVTYPFPSYRFIEAAADSGLLQKFCDFVQADVFVSSGLTTPLLVPTVQLVLAAIDPAAADQASPRLEVERRLACAYSSATLCDSAATMKALARGRDLDGFARPEVVNIAWDSPSESETIERFCDAAVARIRQAREQAMQPNDRTFREKWRQLREMLAAVDVT</sequence>
<proteinExistence type="predicted"/>
<dbReference type="Proteomes" id="UP000782519">
    <property type="component" value="Unassembled WGS sequence"/>
</dbReference>
<gene>
    <name evidence="1" type="ORF">HZA66_24000</name>
</gene>
<evidence type="ECO:0000313" key="1">
    <source>
        <dbReference type="EMBL" id="MBI5132515.1"/>
    </source>
</evidence>
<organism evidence="1 2">
    <name type="scientific">Rhodopseudomonas palustris</name>
    <dbReference type="NCBI Taxonomy" id="1076"/>
    <lineage>
        <taxon>Bacteria</taxon>
        <taxon>Pseudomonadati</taxon>
        <taxon>Pseudomonadota</taxon>
        <taxon>Alphaproteobacteria</taxon>
        <taxon>Hyphomicrobiales</taxon>
        <taxon>Nitrobacteraceae</taxon>
        <taxon>Rhodopseudomonas</taxon>
    </lineage>
</organism>
<evidence type="ECO:0000313" key="2">
    <source>
        <dbReference type="Proteomes" id="UP000782519"/>
    </source>
</evidence>
<name>A0A933W3T3_RHOPL</name>